<evidence type="ECO:0000256" key="3">
    <source>
        <dbReference type="ARBA" id="ARBA00038050"/>
    </source>
</evidence>
<evidence type="ECO:0000313" key="7">
    <source>
        <dbReference type="Proteomes" id="UP000030693"/>
    </source>
</evidence>
<dbReference type="NCBIfam" id="TIGR00283">
    <property type="entry name" value="arch_pth2"/>
    <property type="match status" value="1"/>
</dbReference>
<dbReference type="PANTHER" id="PTHR12649:SF11">
    <property type="entry name" value="PEPTIDYL-TRNA HYDROLASE 2, MITOCHONDRIAL"/>
    <property type="match status" value="1"/>
</dbReference>
<keyword evidence="7" id="KW-1185">Reference proteome</keyword>
<feature type="compositionally biased region" description="Basic residues" evidence="5">
    <location>
        <begin position="140"/>
        <end position="149"/>
    </location>
</feature>
<dbReference type="SUPFAM" id="SSF102462">
    <property type="entry name" value="Peptidyl-tRNA hydrolase II"/>
    <property type="match status" value="1"/>
</dbReference>
<evidence type="ECO:0000256" key="2">
    <source>
        <dbReference type="ARBA" id="ARBA00022801"/>
    </source>
</evidence>
<dbReference type="EMBL" id="KB932202">
    <property type="protein sequence ID" value="KCV72013.1"/>
    <property type="molecule type" value="Genomic_DNA"/>
</dbReference>
<dbReference type="RefSeq" id="XP_009493591.1">
    <property type="nucleotide sequence ID" value="XM_009495316.1"/>
</dbReference>
<keyword evidence="2" id="KW-0378">Hydrolase</keyword>
<dbReference type="Pfam" id="PF01981">
    <property type="entry name" value="PTH2"/>
    <property type="match status" value="1"/>
</dbReference>
<feature type="region of interest" description="Disordered" evidence="5">
    <location>
        <begin position="136"/>
        <end position="167"/>
    </location>
</feature>
<dbReference type="eggNOG" id="KOG3282">
    <property type="taxonomic scope" value="Eukaryota"/>
</dbReference>
<name>A0A058ZDL3_FONAL</name>
<dbReference type="GO" id="GO:0005829">
    <property type="term" value="C:cytosol"/>
    <property type="evidence" value="ECO:0007669"/>
    <property type="project" value="TreeGrafter"/>
</dbReference>
<dbReference type="EC" id="3.1.1.29" evidence="1"/>
<dbReference type="PANTHER" id="PTHR12649">
    <property type="entry name" value="PEPTIDYL-TRNA HYDROLASE 2"/>
    <property type="match status" value="1"/>
</dbReference>
<dbReference type="Proteomes" id="UP000030693">
    <property type="component" value="Unassembled WGS sequence"/>
</dbReference>
<dbReference type="InterPro" id="IPR002833">
    <property type="entry name" value="PTH2"/>
</dbReference>
<dbReference type="Gene3D" id="3.40.1490.10">
    <property type="entry name" value="Bit1"/>
    <property type="match status" value="1"/>
</dbReference>
<evidence type="ECO:0000256" key="4">
    <source>
        <dbReference type="ARBA" id="ARBA00048707"/>
    </source>
</evidence>
<evidence type="ECO:0000313" key="6">
    <source>
        <dbReference type="EMBL" id="KCV72013.1"/>
    </source>
</evidence>
<dbReference type="GO" id="GO:0004045">
    <property type="term" value="F:peptidyl-tRNA hydrolase activity"/>
    <property type="evidence" value="ECO:0007669"/>
    <property type="project" value="UniProtKB-EC"/>
</dbReference>
<dbReference type="InterPro" id="IPR023476">
    <property type="entry name" value="Pep_tRNA_hydro_II_dom_sf"/>
</dbReference>
<gene>
    <name evidence="6" type="ORF">H696_01420</name>
</gene>
<dbReference type="AlphaFoldDB" id="A0A058ZDL3"/>
<proteinExistence type="inferred from homology"/>
<sequence>MSSPANNLPDSGANCLGSFLSQACENSTHAGAFTLAGVALGGLLVALLLRSSSSSSSVNSASKASPQPVPGETGRLPCAACGSTACCGNGGTPPAATDAAAAAAAAAAATIAASATSGTPRCPSLLSDCSAGAAPAGRARLARPKRPERKPRSVASPSRPLPARRPLQSITTKMIIMEGFNDGLSSPTDSGGIRAYSESFVTEEPVADTEGSVALSPPPPPPGGPAVESDGYDTDEEDFDTDENYEAESSDSDESDNSDDEENYVPHKMVLVIRMDLGMQKGKIAAQCSHATLSAYSRARDNPAWRPLLRRWMRYSGQAKVTLKGDSEEHLLALRDHARSLDLPTAFIRDAGRTQIAAGSMTVLAIGPAPSSAIDLVTSSLKLY</sequence>
<dbReference type="CDD" id="cd02430">
    <property type="entry name" value="PTH2"/>
    <property type="match status" value="1"/>
</dbReference>
<feature type="compositionally biased region" description="Acidic residues" evidence="5">
    <location>
        <begin position="230"/>
        <end position="263"/>
    </location>
</feature>
<comment type="catalytic activity">
    <reaction evidence="4">
        <text>an N-acyl-L-alpha-aminoacyl-tRNA + H2O = an N-acyl-L-amino acid + a tRNA + H(+)</text>
        <dbReference type="Rhea" id="RHEA:54448"/>
        <dbReference type="Rhea" id="RHEA-COMP:10123"/>
        <dbReference type="Rhea" id="RHEA-COMP:13883"/>
        <dbReference type="ChEBI" id="CHEBI:15377"/>
        <dbReference type="ChEBI" id="CHEBI:15378"/>
        <dbReference type="ChEBI" id="CHEBI:59874"/>
        <dbReference type="ChEBI" id="CHEBI:78442"/>
        <dbReference type="ChEBI" id="CHEBI:138191"/>
        <dbReference type="EC" id="3.1.1.29"/>
    </reaction>
</comment>
<feature type="region of interest" description="Disordered" evidence="5">
    <location>
        <begin position="203"/>
        <end position="265"/>
    </location>
</feature>
<reference evidence="6" key="1">
    <citation type="submission" date="2013-04" db="EMBL/GenBank/DDBJ databases">
        <title>The Genome Sequence of Fonticula alba ATCC 38817.</title>
        <authorList>
            <consortium name="The Broad Institute Genomics Platform"/>
            <person name="Russ C."/>
            <person name="Cuomo C."/>
            <person name="Burger G."/>
            <person name="Gray M.W."/>
            <person name="Holland P.W.H."/>
            <person name="King N."/>
            <person name="Lang F.B.F."/>
            <person name="Roger A.J."/>
            <person name="Ruiz-Trillo I."/>
            <person name="Brown M."/>
            <person name="Walker B."/>
            <person name="Young S."/>
            <person name="Zeng Q."/>
            <person name="Gargeya S."/>
            <person name="Fitzgerald M."/>
            <person name="Haas B."/>
            <person name="Abouelleil A."/>
            <person name="Allen A.W."/>
            <person name="Alvarado L."/>
            <person name="Arachchi H.M."/>
            <person name="Berlin A.M."/>
            <person name="Chapman S.B."/>
            <person name="Gainer-Dewar J."/>
            <person name="Goldberg J."/>
            <person name="Griggs A."/>
            <person name="Gujja S."/>
            <person name="Hansen M."/>
            <person name="Howarth C."/>
            <person name="Imamovic A."/>
            <person name="Ireland A."/>
            <person name="Larimer J."/>
            <person name="McCowan C."/>
            <person name="Murphy C."/>
            <person name="Pearson M."/>
            <person name="Poon T.W."/>
            <person name="Priest M."/>
            <person name="Roberts A."/>
            <person name="Saif S."/>
            <person name="Shea T."/>
            <person name="Sisk P."/>
            <person name="Sykes S."/>
            <person name="Wortman J."/>
            <person name="Nusbaum C."/>
            <person name="Birren B."/>
        </authorList>
    </citation>
    <scope>NUCLEOTIDE SEQUENCE [LARGE SCALE GENOMIC DNA]</scope>
    <source>
        <strain evidence="6">ATCC 38817</strain>
    </source>
</reference>
<comment type="similarity">
    <text evidence="3">Belongs to the PTH2 family.</text>
</comment>
<accession>A0A058ZDL3</accession>
<evidence type="ECO:0000256" key="5">
    <source>
        <dbReference type="SAM" id="MobiDB-lite"/>
    </source>
</evidence>
<protein>
    <recommendedName>
        <fullName evidence="1">peptidyl-tRNA hydrolase</fullName>
        <ecNumber evidence="1">3.1.1.29</ecNumber>
    </recommendedName>
</protein>
<dbReference type="STRING" id="691883.A0A058ZDL3"/>
<evidence type="ECO:0000256" key="1">
    <source>
        <dbReference type="ARBA" id="ARBA00013260"/>
    </source>
</evidence>
<dbReference type="FunFam" id="3.40.1490.10:FF:000001">
    <property type="entry name" value="Peptidyl-tRNA hydrolase 2"/>
    <property type="match status" value="1"/>
</dbReference>
<dbReference type="GeneID" id="20526145"/>
<dbReference type="OrthoDB" id="1733656at2759"/>
<organism evidence="6">
    <name type="scientific">Fonticula alba</name>
    <name type="common">Slime mold</name>
    <dbReference type="NCBI Taxonomy" id="691883"/>
    <lineage>
        <taxon>Eukaryota</taxon>
        <taxon>Rotosphaerida</taxon>
        <taxon>Fonticulaceae</taxon>
        <taxon>Fonticula</taxon>
    </lineage>
</organism>